<gene>
    <name evidence="1" type="ORF">PAECIP111893_02806</name>
</gene>
<dbReference type="Proteomes" id="UP000838686">
    <property type="component" value="Unassembled WGS sequence"/>
</dbReference>
<evidence type="ECO:0000313" key="2">
    <source>
        <dbReference type="Proteomes" id="UP000838686"/>
    </source>
</evidence>
<proteinExistence type="predicted"/>
<protein>
    <submittedName>
        <fullName evidence="1">Uncharacterized protein</fullName>
    </submittedName>
</protein>
<organism evidence="1 2">
    <name type="scientific">Paenibacillus plantiphilus</name>
    <dbReference type="NCBI Taxonomy" id="2905650"/>
    <lineage>
        <taxon>Bacteria</taxon>
        <taxon>Bacillati</taxon>
        <taxon>Bacillota</taxon>
        <taxon>Bacilli</taxon>
        <taxon>Bacillales</taxon>
        <taxon>Paenibacillaceae</taxon>
        <taxon>Paenibacillus</taxon>
    </lineage>
</organism>
<dbReference type="RefSeq" id="WP_236343111.1">
    <property type="nucleotide sequence ID" value="NZ_CAKMMF010000014.1"/>
</dbReference>
<dbReference type="EMBL" id="CAKMMF010000014">
    <property type="protein sequence ID" value="CAH1207914.1"/>
    <property type="molecule type" value="Genomic_DNA"/>
</dbReference>
<comment type="caution">
    <text evidence="1">The sequence shown here is derived from an EMBL/GenBank/DDBJ whole genome shotgun (WGS) entry which is preliminary data.</text>
</comment>
<evidence type="ECO:0000313" key="1">
    <source>
        <dbReference type="EMBL" id="CAH1207914.1"/>
    </source>
</evidence>
<name>A0ABN8GNS7_9BACL</name>
<accession>A0ABN8GNS7</accession>
<keyword evidence="2" id="KW-1185">Reference proteome</keyword>
<reference evidence="1" key="1">
    <citation type="submission" date="2022-01" db="EMBL/GenBank/DDBJ databases">
        <authorList>
            <person name="Criscuolo A."/>
        </authorList>
    </citation>
    <scope>NUCLEOTIDE SEQUENCE</scope>
    <source>
        <strain evidence="1">CIP111893</strain>
    </source>
</reference>
<sequence>MRLIEDYKLEELLRYPYRYGTGQQKRRQHHDVNWQQLVQYAVSYVVDDYYKLSPNNRTIDRLKELIEHRWTNRGYKFESEHHFSQVKSTVTASLVKVLVEGERREQYPIISFEQWGTYISALDLNLTMILQTVFAEKSAGDLDPSAYSIQKYMVDADEEVIQAFRHMAAVFGQSAFGRPPERIDVISLLSGKQYRFQPEEGMLKQSVDFLRLIRVVAAESQDEACPQSSMVM</sequence>